<evidence type="ECO:0000256" key="13">
    <source>
        <dbReference type="ARBA" id="ARBA00022989"/>
    </source>
</evidence>
<comment type="catalytic activity">
    <reaction evidence="17">
        <text>4 Fe(II)-[cytochrome c] + O2 + 8 H(+)(in) = 4 Fe(III)-[cytochrome c] + 2 H2O + 4 H(+)(out)</text>
        <dbReference type="Rhea" id="RHEA:11436"/>
        <dbReference type="Rhea" id="RHEA-COMP:10350"/>
        <dbReference type="Rhea" id="RHEA-COMP:14399"/>
        <dbReference type="ChEBI" id="CHEBI:15377"/>
        <dbReference type="ChEBI" id="CHEBI:15378"/>
        <dbReference type="ChEBI" id="CHEBI:15379"/>
        <dbReference type="ChEBI" id="CHEBI:29033"/>
        <dbReference type="ChEBI" id="CHEBI:29034"/>
        <dbReference type="EC" id="7.1.1.9"/>
    </reaction>
</comment>
<keyword evidence="10 18" id="KW-0479">Metal-binding</keyword>
<dbReference type="InterPro" id="IPR023616">
    <property type="entry name" value="Cyt_c_oxase-like_su1_dom"/>
</dbReference>
<keyword evidence="7 18" id="KW-0349">Heme</keyword>
<feature type="transmembrane region" description="Helical" evidence="20">
    <location>
        <begin position="85"/>
        <end position="103"/>
    </location>
</feature>
<gene>
    <name evidence="23" type="ORF">SAMN05443292_2537</name>
</gene>
<protein>
    <recommendedName>
        <fullName evidence="4">cytochrome-c oxidase</fullName>
        <ecNumber evidence="4">7.1.1.9</ecNumber>
    </recommendedName>
</protein>
<dbReference type="PROSITE" id="PS00077">
    <property type="entry name" value="COX1_CUB"/>
    <property type="match status" value="1"/>
</dbReference>
<dbReference type="GO" id="GO:0009060">
    <property type="term" value="P:aerobic respiration"/>
    <property type="evidence" value="ECO:0007669"/>
    <property type="project" value="InterPro"/>
</dbReference>
<keyword evidence="24" id="KW-1185">Reference proteome</keyword>
<dbReference type="NCBIfam" id="TIGR00780">
    <property type="entry name" value="ccoN"/>
    <property type="match status" value="1"/>
</dbReference>
<feature type="domain" description="Cytochrome c" evidence="22">
    <location>
        <begin position="560"/>
        <end position="745"/>
    </location>
</feature>
<dbReference type="InterPro" id="IPR036927">
    <property type="entry name" value="Cyt_c_oxase-like_su1_sf"/>
</dbReference>
<evidence type="ECO:0000256" key="10">
    <source>
        <dbReference type="ARBA" id="ARBA00022723"/>
    </source>
</evidence>
<dbReference type="PROSITE" id="PS50855">
    <property type="entry name" value="COX1"/>
    <property type="match status" value="1"/>
</dbReference>
<dbReference type="PANTHER" id="PTHR10422">
    <property type="entry name" value="CYTOCHROME C OXIDASE SUBUNIT 1"/>
    <property type="match status" value="1"/>
</dbReference>
<dbReference type="NCBIfam" id="NF011055">
    <property type="entry name" value="PRK14487.1"/>
    <property type="match status" value="1"/>
</dbReference>
<dbReference type="GO" id="GO:0022904">
    <property type="term" value="P:respiratory electron transport chain"/>
    <property type="evidence" value="ECO:0007669"/>
    <property type="project" value="TreeGrafter"/>
</dbReference>
<evidence type="ECO:0000256" key="18">
    <source>
        <dbReference type="PIRSR" id="PIRSR604677-50"/>
    </source>
</evidence>
<accession>A0A1I3I3G3</accession>
<dbReference type="NCBIfam" id="TIGR00781">
    <property type="entry name" value="ccoO"/>
    <property type="match status" value="1"/>
</dbReference>
<dbReference type="NCBIfam" id="NF011053">
    <property type="entry name" value="PRK14485.1"/>
    <property type="match status" value="1"/>
</dbReference>
<dbReference type="OrthoDB" id="9806838at2"/>
<dbReference type="InterPro" id="IPR003468">
    <property type="entry name" value="Cyt_c_oxidase_monohaem-su/FixO"/>
</dbReference>
<dbReference type="AlphaFoldDB" id="A0A1I3I3G3"/>
<dbReference type="InterPro" id="IPR036909">
    <property type="entry name" value="Cyt_c-like_dom_sf"/>
</dbReference>
<keyword evidence="6" id="KW-1003">Cell membrane</keyword>
<evidence type="ECO:0000256" key="2">
    <source>
        <dbReference type="ARBA" id="ARBA00004651"/>
    </source>
</evidence>
<comment type="cofactor">
    <cofactor evidence="18">
        <name>Cu(2+)</name>
        <dbReference type="ChEBI" id="CHEBI:29036"/>
    </cofactor>
    <text evidence="18">Binds 1 copper ion per subunit, denoted as copper B.</text>
</comment>
<proteinExistence type="inferred from homology"/>
<keyword evidence="15" id="KW-0186">Copper</keyword>
<sequence length="759" mass="86491">METQKFSYDNSIVRAFLYATVVFGLLGMLLGLTVALLLFYPELPEFLFGTDDLTIKSLSSGNLQGLINSQGKFGFGRLRMMHTNTVIFAFVMNGFCAGAYYSLQRLLKSRMWSDTLSWIHFWGWQFMIVCSLVTFMYGINTSKEYAEHEWPIDILILVIWLVFGINMFMTIAKRRVRHLYVAIWFYIGTWVAIAMLHVFNNLEVPLTFGGWKSYSAYAGVKDALVQWWYGHNAVAFVLTTPILGLMYYFLPKAADRPVFSYKLSIIHFWSLIFVYIWAGPHHLQYTAIPAWAQALATGFSIMLIAPSWGGMLNGLLTLRGAWDKVRENPVLKFFVVALTCYGMATFEGPLLATKTLNKIGHFTDWVIGHVHVGALGWNGFMTFGMIYYLLPIMWRTKLWSTKLANWHFWLGTLGIIFYAVPLYIAGFTQGLMWKQFNPDGTLLYKNWLDTVSAIIPYYQMRFVGGFFYIAGVVLMCVNVVGTVRQGSFQKDVPAEAPALAKISNKRKEGEGVHLWIERLPVLLTVMSLFVVAIGGFFEIVPTLTIKSNVPTISAVKPYSPLELEGRDLYIREGCNACHSQMIRPFRDEIVRFNGKNGQYSKAGEFVYDRPFLWGSKRTGPDLQREGGVRPSSWHFKHMLNPRVTSAGSIMPRFPWLISNTLDRSQLVTKIQYMKDVYDVPYTKAEIDTADVWADNQANHIVKQIYNEADDVKGEFAKRKLAEGSKFVPLEKREIVALISYLQRLGTDIKTTEVKTASTN</sequence>
<feature type="transmembrane region" description="Helical" evidence="20">
    <location>
        <begin position="462"/>
        <end position="480"/>
    </location>
</feature>
<evidence type="ECO:0000256" key="11">
    <source>
        <dbReference type="ARBA" id="ARBA00022967"/>
    </source>
</evidence>
<dbReference type="Pfam" id="PF02433">
    <property type="entry name" value="FixO"/>
    <property type="match status" value="1"/>
</dbReference>
<evidence type="ECO:0000256" key="20">
    <source>
        <dbReference type="SAM" id="Phobius"/>
    </source>
</evidence>
<dbReference type="GO" id="GO:0015990">
    <property type="term" value="P:electron transport coupled proton transport"/>
    <property type="evidence" value="ECO:0007669"/>
    <property type="project" value="TreeGrafter"/>
</dbReference>
<keyword evidence="14 18" id="KW-0408">Iron</keyword>
<feature type="transmembrane region" description="Helical" evidence="20">
    <location>
        <begin position="259"/>
        <end position="278"/>
    </location>
</feature>
<dbReference type="InterPro" id="IPR004677">
    <property type="entry name" value="Cyt_c_oxidase_cbb3_su1"/>
</dbReference>
<evidence type="ECO:0000256" key="9">
    <source>
        <dbReference type="ARBA" id="ARBA00022692"/>
    </source>
</evidence>
<keyword evidence="11" id="KW-1278">Translocase</keyword>
<dbReference type="GO" id="GO:0020037">
    <property type="term" value="F:heme binding"/>
    <property type="evidence" value="ECO:0007669"/>
    <property type="project" value="InterPro"/>
</dbReference>
<dbReference type="Gene3D" id="1.10.760.10">
    <property type="entry name" value="Cytochrome c-like domain"/>
    <property type="match status" value="1"/>
</dbReference>
<dbReference type="STRING" id="1125876.SAMN05443292_2537"/>
<feature type="transmembrane region" description="Helical" evidence="20">
    <location>
        <begin position="227"/>
        <end position="250"/>
    </location>
</feature>
<comment type="cofactor">
    <cofactor evidence="18">
        <name>heme</name>
        <dbReference type="ChEBI" id="CHEBI:30413"/>
    </cofactor>
    <text evidence="18">Binds 2 heme groups per subunit, denoted as high- and low-spin.</text>
</comment>
<evidence type="ECO:0000259" key="21">
    <source>
        <dbReference type="PROSITE" id="PS50855"/>
    </source>
</evidence>
<feature type="binding site" description="axial binding residue" evidence="18">
    <location>
        <position position="371"/>
    </location>
    <ligand>
        <name>heme b</name>
        <dbReference type="ChEBI" id="CHEBI:60344"/>
        <label>1; low-spin</label>
    </ligand>
    <ligandPart>
        <name>Fe</name>
        <dbReference type="ChEBI" id="CHEBI:18248"/>
    </ligandPart>
</feature>
<dbReference type="EMBL" id="FOQT01000004">
    <property type="protein sequence ID" value="SFI42377.1"/>
    <property type="molecule type" value="Genomic_DNA"/>
</dbReference>
<dbReference type="InterPro" id="IPR023615">
    <property type="entry name" value="Cyt_c_Oxase_su1_BS"/>
</dbReference>
<keyword evidence="12 19" id="KW-0249">Electron transport</keyword>
<feature type="transmembrane region" description="Helical" evidence="20">
    <location>
        <begin position="12"/>
        <end position="40"/>
    </location>
</feature>
<name>A0A1I3I3G3_9FLAO</name>
<reference evidence="23 24" key="1">
    <citation type="submission" date="2016-10" db="EMBL/GenBank/DDBJ databases">
        <authorList>
            <person name="de Groot N.N."/>
        </authorList>
    </citation>
    <scope>NUCLEOTIDE SEQUENCE [LARGE SCALE GENOMIC DNA]</scope>
    <source>
        <strain evidence="23 24">DSM 26000</strain>
    </source>
</reference>
<keyword evidence="8 19" id="KW-0679">Respiratory chain</keyword>
<feature type="binding site" evidence="18">
    <location>
        <position position="282"/>
    </location>
    <ligand>
        <name>Cu cation</name>
        <dbReference type="ChEBI" id="CHEBI:23378"/>
        <label>B</label>
    </ligand>
</feature>
<evidence type="ECO:0000256" key="7">
    <source>
        <dbReference type="ARBA" id="ARBA00022617"/>
    </source>
</evidence>
<evidence type="ECO:0000313" key="23">
    <source>
        <dbReference type="EMBL" id="SFI42377.1"/>
    </source>
</evidence>
<feature type="transmembrane region" description="Helical" evidence="20">
    <location>
        <begin position="179"/>
        <end position="199"/>
    </location>
</feature>
<feature type="domain" description="Cytochrome oxidase subunit I profile" evidence="21">
    <location>
        <begin position="227"/>
        <end position="523"/>
    </location>
</feature>
<dbReference type="Pfam" id="PF00115">
    <property type="entry name" value="COX1"/>
    <property type="match status" value="1"/>
</dbReference>
<keyword evidence="5 19" id="KW-0813">Transport</keyword>
<dbReference type="SUPFAM" id="SSF81442">
    <property type="entry name" value="Cytochrome c oxidase subunit I-like"/>
    <property type="match status" value="1"/>
</dbReference>
<comment type="cofactor">
    <cofactor evidence="1">
        <name>heme b</name>
        <dbReference type="ChEBI" id="CHEBI:60344"/>
    </cofactor>
</comment>
<evidence type="ECO:0000313" key="24">
    <source>
        <dbReference type="Proteomes" id="UP000198931"/>
    </source>
</evidence>
<evidence type="ECO:0000256" key="6">
    <source>
        <dbReference type="ARBA" id="ARBA00022475"/>
    </source>
</evidence>
<dbReference type="PROSITE" id="PS51007">
    <property type="entry name" value="CYTC"/>
    <property type="match status" value="1"/>
</dbReference>
<feature type="binding site" evidence="18">
    <location>
        <position position="281"/>
    </location>
    <ligand>
        <name>Cu cation</name>
        <dbReference type="ChEBI" id="CHEBI:23378"/>
        <label>B</label>
    </ligand>
</feature>
<feature type="transmembrane region" description="Helical" evidence="20">
    <location>
        <begin position="150"/>
        <end position="172"/>
    </location>
</feature>
<evidence type="ECO:0000256" key="19">
    <source>
        <dbReference type="RuleBase" id="RU000370"/>
    </source>
</evidence>
<feature type="binding site" description="axial binding residue" evidence="18">
    <location>
        <position position="82"/>
    </location>
    <ligand>
        <name>heme b</name>
        <dbReference type="ChEBI" id="CHEBI:60344"/>
        <label>1; low-spin</label>
    </ligand>
    <ligandPart>
        <name>Fe</name>
        <dbReference type="ChEBI" id="CHEBI:18248"/>
    </ligandPart>
</feature>
<feature type="binding site" description="axial binding residue" evidence="18">
    <location>
        <position position="369"/>
    </location>
    <ligand>
        <name>heme b</name>
        <dbReference type="ChEBI" id="CHEBI:60344"/>
        <label>2; high-spin</label>
    </ligand>
    <ligandPart>
        <name>Fe</name>
        <dbReference type="ChEBI" id="CHEBI:18248"/>
    </ligandPart>
</feature>
<keyword evidence="13 20" id="KW-1133">Transmembrane helix</keyword>
<dbReference type="GO" id="GO:0005886">
    <property type="term" value="C:plasma membrane"/>
    <property type="evidence" value="ECO:0007669"/>
    <property type="project" value="UniProtKB-SubCell"/>
</dbReference>
<organism evidence="23 24">
    <name type="scientific">Halpernia frigidisoli</name>
    <dbReference type="NCBI Taxonomy" id="1125876"/>
    <lineage>
        <taxon>Bacteria</taxon>
        <taxon>Pseudomonadati</taxon>
        <taxon>Bacteroidota</taxon>
        <taxon>Flavobacteriia</taxon>
        <taxon>Flavobacteriales</taxon>
        <taxon>Weeksellaceae</taxon>
        <taxon>Chryseobacterium group</taxon>
        <taxon>Halpernia</taxon>
    </lineage>
</organism>
<evidence type="ECO:0000256" key="12">
    <source>
        <dbReference type="ARBA" id="ARBA00022982"/>
    </source>
</evidence>
<dbReference type="InterPro" id="IPR000883">
    <property type="entry name" value="Cyt_C_Oxase_1"/>
</dbReference>
<keyword evidence="16 20" id="KW-0472">Membrane</keyword>
<dbReference type="Gene3D" id="1.20.210.10">
    <property type="entry name" value="Cytochrome c oxidase-like, subunit I domain"/>
    <property type="match status" value="1"/>
</dbReference>
<comment type="similarity">
    <text evidence="19">Belongs to the heme-copper respiratory oxidase family.</text>
</comment>
<evidence type="ECO:0000259" key="22">
    <source>
        <dbReference type="PROSITE" id="PS51007"/>
    </source>
</evidence>
<dbReference type="GO" id="GO:0004129">
    <property type="term" value="F:cytochrome-c oxidase activity"/>
    <property type="evidence" value="ECO:0007669"/>
    <property type="project" value="UniProtKB-EC"/>
</dbReference>
<comment type="subcellular location">
    <subcellularLocation>
        <location evidence="2">Cell membrane</location>
        <topology evidence="2">Multi-pass membrane protein</topology>
    </subcellularLocation>
</comment>
<feature type="transmembrane region" description="Helical" evidence="20">
    <location>
        <begin position="515"/>
        <end position="537"/>
    </location>
</feature>
<evidence type="ECO:0000256" key="5">
    <source>
        <dbReference type="ARBA" id="ARBA00022448"/>
    </source>
</evidence>
<dbReference type="Proteomes" id="UP000198931">
    <property type="component" value="Unassembled WGS sequence"/>
</dbReference>
<dbReference type="GO" id="GO:0046872">
    <property type="term" value="F:metal ion binding"/>
    <property type="evidence" value="ECO:0007669"/>
    <property type="project" value="UniProtKB-KW"/>
</dbReference>
<feature type="transmembrane region" description="Helical" evidence="20">
    <location>
        <begin position="406"/>
        <end position="424"/>
    </location>
</feature>
<evidence type="ECO:0000256" key="15">
    <source>
        <dbReference type="ARBA" id="ARBA00023008"/>
    </source>
</evidence>
<dbReference type="SUPFAM" id="SSF46626">
    <property type="entry name" value="Cytochrome c"/>
    <property type="match status" value="1"/>
</dbReference>
<dbReference type="PANTHER" id="PTHR10422:SF29">
    <property type="entry name" value="CYTOCHROME C OXIDASE SUBUNIT 1 HOMOLOG, BACTEROID"/>
    <property type="match status" value="1"/>
</dbReference>
<evidence type="ECO:0000256" key="14">
    <source>
        <dbReference type="ARBA" id="ARBA00023004"/>
    </source>
</evidence>
<dbReference type="RefSeq" id="WP_090081304.1">
    <property type="nucleotide sequence ID" value="NZ_FOQT01000004.1"/>
</dbReference>
<feature type="transmembrane region" description="Helical" evidence="20">
    <location>
        <begin position="372"/>
        <end position="394"/>
    </location>
</feature>
<keyword evidence="9 19" id="KW-0812">Transmembrane</keyword>
<evidence type="ECO:0000256" key="17">
    <source>
        <dbReference type="ARBA" id="ARBA00047816"/>
    </source>
</evidence>
<feature type="transmembrane region" description="Helical" evidence="20">
    <location>
        <begin position="330"/>
        <end position="352"/>
    </location>
</feature>
<feature type="transmembrane region" description="Helical" evidence="20">
    <location>
        <begin position="290"/>
        <end position="318"/>
    </location>
</feature>
<evidence type="ECO:0000256" key="8">
    <source>
        <dbReference type="ARBA" id="ARBA00022660"/>
    </source>
</evidence>
<dbReference type="EC" id="7.1.1.9" evidence="4"/>
<evidence type="ECO:0000256" key="4">
    <source>
        <dbReference type="ARBA" id="ARBA00012949"/>
    </source>
</evidence>
<dbReference type="InterPro" id="IPR009056">
    <property type="entry name" value="Cyt_c-like_dom"/>
</dbReference>
<comment type="pathway">
    <text evidence="3">Energy metabolism; oxidative phosphorylation.</text>
</comment>
<feature type="binding site" evidence="18">
    <location>
        <position position="231"/>
    </location>
    <ligand>
        <name>Cu cation</name>
        <dbReference type="ChEBI" id="CHEBI:23378"/>
        <label>B</label>
    </ligand>
</feature>
<feature type="transmembrane region" description="Helical" evidence="20">
    <location>
        <begin position="115"/>
        <end position="138"/>
    </location>
</feature>
<evidence type="ECO:0000256" key="3">
    <source>
        <dbReference type="ARBA" id="ARBA00004673"/>
    </source>
</evidence>
<evidence type="ECO:0000256" key="16">
    <source>
        <dbReference type="ARBA" id="ARBA00023136"/>
    </source>
</evidence>
<evidence type="ECO:0000256" key="1">
    <source>
        <dbReference type="ARBA" id="ARBA00001970"/>
    </source>
</evidence>